<accession>A0AAN7TGR3</accession>
<keyword evidence="1" id="KW-0472">Membrane</keyword>
<gene>
    <name evidence="2" type="ORF">LTR62_002595</name>
</gene>
<evidence type="ECO:0000313" key="3">
    <source>
        <dbReference type="Proteomes" id="UP001310890"/>
    </source>
</evidence>
<dbReference type="EMBL" id="JAVRRL010000018">
    <property type="protein sequence ID" value="KAK5114343.1"/>
    <property type="molecule type" value="Genomic_DNA"/>
</dbReference>
<name>A0AAN7TGR3_9PEZI</name>
<dbReference type="Proteomes" id="UP001310890">
    <property type="component" value="Unassembled WGS sequence"/>
</dbReference>
<sequence>MSSIGPHTTTTTPAPTSFLTTLPALSSLDFLLMASMACLILAVLLATIHILAHALTARTTLVLMNDLQISELEAGVLLRSRGQPPGYDEVEMGDLTLPVYSDEGPPGYSRFELVDCGM</sequence>
<keyword evidence="1" id="KW-0812">Transmembrane</keyword>
<keyword evidence="1" id="KW-1133">Transmembrane helix</keyword>
<feature type="transmembrane region" description="Helical" evidence="1">
    <location>
        <begin position="30"/>
        <end position="55"/>
    </location>
</feature>
<comment type="caution">
    <text evidence="2">The sequence shown here is derived from an EMBL/GenBank/DDBJ whole genome shotgun (WGS) entry which is preliminary data.</text>
</comment>
<evidence type="ECO:0000313" key="2">
    <source>
        <dbReference type="EMBL" id="KAK5114343.1"/>
    </source>
</evidence>
<organism evidence="2 3">
    <name type="scientific">Meristemomyces frigidus</name>
    <dbReference type="NCBI Taxonomy" id="1508187"/>
    <lineage>
        <taxon>Eukaryota</taxon>
        <taxon>Fungi</taxon>
        <taxon>Dikarya</taxon>
        <taxon>Ascomycota</taxon>
        <taxon>Pezizomycotina</taxon>
        <taxon>Dothideomycetes</taxon>
        <taxon>Dothideomycetidae</taxon>
        <taxon>Mycosphaerellales</taxon>
        <taxon>Teratosphaeriaceae</taxon>
        <taxon>Meristemomyces</taxon>
    </lineage>
</organism>
<proteinExistence type="predicted"/>
<evidence type="ECO:0000256" key="1">
    <source>
        <dbReference type="SAM" id="Phobius"/>
    </source>
</evidence>
<dbReference type="AlphaFoldDB" id="A0AAN7TGR3"/>
<reference evidence="2" key="1">
    <citation type="submission" date="2023-08" db="EMBL/GenBank/DDBJ databases">
        <title>Black Yeasts Isolated from many extreme environments.</title>
        <authorList>
            <person name="Coleine C."/>
            <person name="Stajich J.E."/>
            <person name="Selbmann L."/>
        </authorList>
    </citation>
    <scope>NUCLEOTIDE SEQUENCE</scope>
    <source>
        <strain evidence="2">CCFEE 5401</strain>
    </source>
</reference>
<protein>
    <submittedName>
        <fullName evidence="2">Uncharacterized protein</fullName>
    </submittedName>
</protein>